<sequence>MASRYTVPASVPQAAQTGAGAVYMAQTSGIKRERSPDRTISQCAKKQKVASQDETQEERWEEERYESWDEDQLDQYDNDGEERYESWEKYKYDNEGEEEYESWEEERYEREEEEQDEVAAQLAQAALAGIGPDQKKSRGTAKTKGKEPEEKRCRRYRSKPPITYLDRLDRAMTQRMFLIDRNRRLSADGTHEVETFDIAGSTGNVYKVTISKAPSCTCPDAYKGNQCKHIIYVMVHILKVREELSYQLGLLSTELAEIFANAPVPPQSADTGGNRKPIEGDCPVCMMEFDPSDKTEEIIWCKGACGNNIHRHCFEQWAKTKLGEARCVYCRAPWKGDEESIKRIAKAGRVNHEGYVNVGGELGLPTERDTSTYFPRWVRRALRDNEDPWYY</sequence>
<evidence type="ECO:0000259" key="4">
    <source>
        <dbReference type="PROSITE" id="PS50966"/>
    </source>
</evidence>
<dbReference type="PROSITE" id="PS50966">
    <property type="entry name" value="ZF_SWIM"/>
    <property type="match status" value="1"/>
</dbReference>
<evidence type="ECO:0000256" key="2">
    <source>
        <dbReference type="SAM" id="MobiDB-lite"/>
    </source>
</evidence>
<dbReference type="AlphaFoldDB" id="A0A2T3BD03"/>
<dbReference type="Pfam" id="PF04434">
    <property type="entry name" value="SWIM"/>
    <property type="match status" value="1"/>
</dbReference>
<keyword evidence="1" id="KW-0862">Zinc</keyword>
<organism evidence="5 6">
    <name type="scientific">Amorphotheca resinae ATCC 22711</name>
    <dbReference type="NCBI Taxonomy" id="857342"/>
    <lineage>
        <taxon>Eukaryota</taxon>
        <taxon>Fungi</taxon>
        <taxon>Dikarya</taxon>
        <taxon>Ascomycota</taxon>
        <taxon>Pezizomycotina</taxon>
        <taxon>Leotiomycetes</taxon>
        <taxon>Helotiales</taxon>
        <taxon>Amorphothecaceae</taxon>
        <taxon>Amorphotheca</taxon>
    </lineage>
</organism>
<dbReference type="InParanoid" id="A0A2T3BD03"/>
<dbReference type="Pfam" id="PF13639">
    <property type="entry name" value="zf-RING_2"/>
    <property type="match status" value="1"/>
</dbReference>
<dbReference type="EMBL" id="KZ679006">
    <property type="protein sequence ID" value="PSS27290.1"/>
    <property type="molecule type" value="Genomic_DNA"/>
</dbReference>
<protein>
    <submittedName>
        <fullName evidence="5">Uncharacterized protein</fullName>
    </submittedName>
</protein>
<proteinExistence type="predicted"/>
<dbReference type="PANTHER" id="PTHR21540:SF0">
    <property type="entry name" value="PHD FAMILY PROTEIN"/>
    <property type="match status" value="1"/>
</dbReference>
<dbReference type="Proteomes" id="UP000241818">
    <property type="component" value="Unassembled WGS sequence"/>
</dbReference>
<dbReference type="RefSeq" id="XP_024724815.1">
    <property type="nucleotide sequence ID" value="XM_024864958.1"/>
</dbReference>
<dbReference type="GeneID" id="36573039"/>
<dbReference type="SUPFAM" id="SSF57850">
    <property type="entry name" value="RING/U-box"/>
    <property type="match status" value="1"/>
</dbReference>
<feature type="compositionally biased region" description="Basic and acidic residues" evidence="2">
    <location>
        <begin position="57"/>
        <end position="67"/>
    </location>
</feature>
<dbReference type="OrthoDB" id="2122982at2759"/>
<evidence type="ECO:0000313" key="6">
    <source>
        <dbReference type="Proteomes" id="UP000241818"/>
    </source>
</evidence>
<dbReference type="InterPro" id="IPR013083">
    <property type="entry name" value="Znf_RING/FYVE/PHD"/>
</dbReference>
<evidence type="ECO:0000259" key="3">
    <source>
        <dbReference type="PROSITE" id="PS50089"/>
    </source>
</evidence>
<dbReference type="InterPro" id="IPR039903">
    <property type="entry name" value="Zswim2"/>
</dbReference>
<dbReference type="InterPro" id="IPR007527">
    <property type="entry name" value="Znf_SWIM"/>
</dbReference>
<dbReference type="STRING" id="857342.A0A2T3BD03"/>
<reference evidence="5 6" key="1">
    <citation type="journal article" date="2018" name="New Phytol.">
        <title>Comparative genomics and transcriptomics depict ericoid mycorrhizal fungi as versatile saprotrophs and plant mutualists.</title>
        <authorList>
            <person name="Martino E."/>
            <person name="Morin E."/>
            <person name="Grelet G.A."/>
            <person name="Kuo A."/>
            <person name="Kohler A."/>
            <person name="Daghino S."/>
            <person name="Barry K.W."/>
            <person name="Cichocki N."/>
            <person name="Clum A."/>
            <person name="Dockter R.B."/>
            <person name="Hainaut M."/>
            <person name="Kuo R.C."/>
            <person name="LaButti K."/>
            <person name="Lindahl B.D."/>
            <person name="Lindquist E.A."/>
            <person name="Lipzen A."/>
            <person name="Khouja H.R."/>
            <person name="Magnuson J."/>
            <person name="Murat C."/>
            <person name="Ohm R.A."/>
            <person name="Singer S.W."/>
            <person name="Spatafora J.W."/>
            <person name="Wang M."/>
            <person name="Veneault-Fourrey C."/>
            <person name="Henrissat B."/>
            <person name="Grigoriev I.V."/>
            <person name="Martin F.M."/>
            <person name="Perotto S."/>
        </authorList>
    </citation>
    <scope>NUCLEOTIDE SEQUENCE [LARGE SCALE GENOMIC DNA]</scope>
    <source>
        <strain evidence="5 6">ATCC 22711</strain>
    </source>
</reference>
<evidence type="ECO:0000313" key="5">
    <source>
        <dbReference type="EMBL" id="PSS27290.1"/>
    </source>
</evidence>
<dbReference type="PROSITE" id="PS50089">
    <property type="entry name" value="ZF_RING_2"/>
    <property type="match status" value="1"/>
</dbReference>
<feature type="compositionally biased region" description="Acidic residues" evidence="2">
    <location>
        <begin position="68"/>
        <end position="80"/>
    </location>
</feature>
<dbReference type="Gene3D" id="3.30.40.10">
    <property type="entry name" value="Zinc/RING finger domain, C3HC4 (zinc finger)"/>
    <property type="match status" value="1"/>
</dbReference>
<evidence type="ECO:0000256" key="1">
    <source>
        <dbReference type="PROSITE-ProRule" id="PRU00175"/>
    </source>
</evidence>
<feature type="compositionally biased region" description="Basic and acidic residues" evidence="2">
    <location>
        <begin position="81"/>
        <end position="94"/>
    </location>
</feature>
<keyword evidence="1" id="KW-0863">Zinc-finger</keyword>
<feature type="region of interest" description="Disordered" evidence="2">
    <location>
        <begin position="29"/>
        <end position="114"/>
    </location>
</feature>
<dbReference type="InterPro" id="IPR001841">
    <property type="entry name" value="Znf_RING"/>
</dbReference>
<feature type="compositionally biased region" description="Acidic residues" evidence="2">
    <location>
        <begin position="95"/>
        <end position="104"/>
    </location>
</feature>
<dbReference type="PANTHER" id="PTHR21540">
    <property type="entry name" value="RING FINGER AND SWIM DOMAIN-CONTAINING PROTEIN 2"/>
    <property type="match status" value="1"/>
</dbReference>
<dbReference type="GO" id="GO:0008270">
    <property type="term" value="F:zinc ion binding"/>
    <property type="evidence" value="ECO:0007669"/>
    <property type="project" value="UniProtKB-KW"/>
</dbReference>
<gene>
    <name evidence="5" type="ORF">M430DRAFT_23752</name>
</gene>
<keyword evidence="1" id="KW-0479">Metal-binding</keyword>
<keyword evidence="6" id="KW-1185">Reference proteome</keyword>
<dbReference type="GO" id="GO:0061630">
    <property type="term" value="F:ubiquitin protein ligase activity"/>
    <property type="evidence" value="ECO:0007669"/>
    <property type="project" value="InterPro"/>
</dbReference>
<feature type="domain" description="SWIM-type" evidence="4">
    <location>
        <begin position="206"/>
        <end position="238"/>
    </location>
</feature>
<feature type="domain" description="RING-type" evidence="3">
    <location>
        <begin position="282"/>
        <end position="331"/>
    </location>
</feature>
<feature type="region of interest" description="Disordered" evidence="2">
    <location>
        <begin position="127"/>
        <end position="153"/>
    </location>
</feature>
<accession>A0A2T3BD03</accession>
<name>A0A2T3BD03_AMORE</name>